<organism evidence="1">
    <name type="scientific">Ophidiomyces ophidiicola</name>
    <dbReference type="NCBI Taxonomy" id="1387563"/>
    <lineage>
        <taxon>Eukaryota</taxon>
        <taxon>Fungi</taxon>
        <taxon>Dikarya</taxon>
        <taxon>Ascomycota</taxon>
        <taxon>Pezizomycotina</taxon>
        <taxon>Eurotiomycetes</taxon>
        <taxon>Eurotiomycetidae</taxon>
        <taxon>Onygenales</taxon>
        <taxon>Onygenaceae</taxon>
        <taxon>Ophidiomyces</taxon>
    </lineage>
</organism>
<comment type="caution">
    <text evidence="1">The sequence shown here is derived from an EMBL/GenBank/DDBJ whole genome shotgun (WGS) entry which is preliminary data.</text>
</comment>
<sequence>MEARRLINASIPKSIIPSGIRHCSTSISQNIIPRSSLYRSKLNCLDPASYPVSVNSLWKRTFTGIPSDAASTGPARTSKPNTAPPRYNHSSTSQDKLSQVDSILRAISGSGQKSEARPERTPIGQHSRGESPWAQDIRSALNMYEKTNTFRGGLSTSKMSSAQFELRLSPSLGRTVAVDHIRGLDVAKAFVMMESRCAMNNIRNQEREQRYHVRKGLRKKEKRSQRWRKLFKAAFRAQVMRCQKLVKQGW</sequence>
<reference evidence="1" key="1">
    <citation type="journal article" date="2022" name="bioRxiv">
        <title>Population genetic analysis of Ophidiomyces ophidiicola, the causative agent of snake fungal disease, indicates recent introductions to the USA.</title>
        <authorList>
            <person name="Ladner J.T."/>
            <person name="Palmer J.M."/>
            <person name="Ettinger C.L."/>
            <person name="Stajich J.E."/>
            <person name="Farrell T.M."/>
            <person name="Glorioso B.M."/>
            <person name="Lawson B."/>
            <person name="Price S.J."/>
            <person name="Stengle A.G."/>
            <person name="Grear D.A."/>
            <person name="Lorch J.M."/>
        </authorList>
    </citation>
    <scope>NUCLEOTIDE SEQUENCE</scope>
    <source>
        <strain evidence="1">NWHC 24266-5</strain>
    </source>
</reference>
<dbReference type="EMBL" id="JALBCA010000018">
    <property type="protein sequence ID" value="KAI2390373.1"/>
    <property type="molecule type" value="Genomic_DNA"/>
</dbReference>
<evidence type="ECO:0000313" key="1">
    <source>
        <dbReference type="EMBL" id="KAI2390373.1"/>
    </source>
</evidence>
<proteinExistence type="predicted"/>
<gene>
    <name evidence="1" type="ORF">LOY88_001707</name>
</gene>
<protein>
    <submittedName>
        <fullName evidence="1">Uncharacterized protein</fullName>
    </submittedName>
</protein>
<name>A0ACB8V1L6_9EURO</name>
<accession>A0ACB8V1L6</accession>